<dbReference type="InterPro" id="IPR020894">
    <property type="entry name" value="Cadherin_CS"/>
</dbReference>
<evidence type="ECO:0000256" key="7">
    <source>
        <dbReference type="ARBA" id="ARBA00022889"/>
    </source>
</evidence>
<dbReference type="PRINTS" id="PR01818">
    <property type="entry name" value="DESMOCADHERN"/>
</dbReference>
<dbReference type="InterPro" id="IPR000233">
    <property type="entry name" value="Cadherin_Y-type_LIR"/>
</dbReference>
<dbReference type="GO" id="GO:0045216">
    <property type="term" value="P:cell-cell junction organization"/>
    <property type="evidence" value="ECO:0007669"/>
    <property type="project" value="UniProtKB-ARBA"/>
</dbReference>
<dbReference type="AlphaFoldDB" id="A0A9Y4K039"/>
<evidence type="ECO:0000256" key="12">
    <source>
        <dbReference type="PROSITE-ProRule" id="PRU00043"/>
    </source>
</evidence>
<evidence type="ECO:0000256" key="1">
    <source>
        <dbReference type="ARBA" id="ARBA00004568"/>
    </source>
</evidence>
<dbReference type="InterPro" id="IPR050971">
    <property type="entry name" value="Cadherin-domain_protein"/>
</dbReference>
<evidence type="ECO:0000256" key="15">
    <source>
        <dbReference type="SAM" id="MobiDB-lite"/>
    </source>
</evidence>
<dbReference type="GO" id="GO:0060027">
    <property type="term" value="P:convergent extension involved in gastrulation"/>
    <property type="evidence" value="ECO:0007669"/>
    <property type="project" value="UniProtKB-ARBA"/>
</dbReference>
<evidence type="ECO:0000256" key="4">
    <source>
        <dbReference type="ARBA" id="ARBA00022723"/>
    </source>
</evidence>
<organism evidence="18 19">
    <name type="scientific">Stegastes partitus</name>
    <name type="common">bicolor damselfish</name>
    <dbReference type="NCBI Taxonomy" id="144197"/>
    <lineage>
        <taxon>Eukaryota</taxon>
        <taxon>Metazoa</taxon>
        <taxon>Chordata</taxon>
        <taxon>Craniata</taxon>
        <taxon>Vertebrata</taxon>
        <taxon>Euteleostomi</taxon>
        <taxon>Actinopterygii</taxon>
        <taxon>Neopterygii</taxon>
        <taxon>Teleostei</taxon>
        <taxon>Neoteleostei</taxon>
        <taxon>Acanthomorphata</taxon>
        <taxon>Ovalentaria</taxon>
        <taxon>Pomacentridae</taxon>
        <taxon>Stegastes</taxon>
    </lineage>
</organism>
<evidence type="ECO:0000256" key="2">
    <source>
        <dbReference type="ARBA" id="ARBA00022475"/>
    </source>
</evidence>
<gene>
    <name evidence="19" type="primary">LOC103357337</name>
</gene>
<dbReference type="FunFam" id="2.60.40.60:FF:000011">
    <property type="entry name" value="Cadherin 1"/>
    <property type="match status" value="1"/>
</dbReference>
<feature type="region of interest" description="Disordered" evidence="15">
    <location>
        <begin position="346"/>
        <end position="390"/>
    </location>
</feature>
<dbReference type="InterPro" id="IPR015919">
    <property type="entry name" value="Cadherin-like_sf"/>
</dbReference>
<proteinExistence type="predicted"/>
<evidence type="ECO:0000256" key="14">
    <source>
        <dbReference type="RuleBase" id="RU004358"/>
    </source>
</evidence>
<keyword evidence="4" id="KW-0479">Metal-binding</keyword>
<dbReference type="GO" id="GO:0055113">
    <property type="term" value="P:epiboly involved in gastrulation with mouth forming second"/>
    <property type="evidence" value="ECO:0007669"/>
    <property type="project" value="UniProtKB-ARBA"/>
</dbReference>
<keyword evidence="18" id="KW-1185">Reference proteome</keyword>
<evidence type="ECO:0000256" key="16">
    <source>
        <dbReference type="SAM" id="SignalP"/>
    </source>
</evidence>
<dbReference type="Pfam" id="PF01049">
    <property type="entry name" value="CADH_Y-type_LIR"/>
    <property type="match status" value="1"/>
</dbReference>
<evidence type="ECO:0000256" key="10">
    <source>
        <dbReference type="ARBA" id="ARBA00023136"/>
    </source>
</evidence>
<feature type="domain" description="Cadherin" evidence="17">
    <location>
        <begin position="144"/>
        <end position="253"/>
    </location>
</feature>
<dbReference type="GO" id="GO:0007156">
    <property type="term" value="P:homophilic cell adhesion via plasma membrane adhesion molecules"/>
    <property type="evidence" value="ECO:0007669"/>
    <property type="project" value="InterPro"/>
</dbReference>
<keyword evidence="9" id="KW-1133">Transmembrane helix</keyword>
<feature type="compositionally biased region" description="Gly residues" evidence="15">
    <location>
        <begin position="347"/>
        <end position="388"/>
    </location>
</feature>
<dbReference type="GeneID" id="103357337"/>
<keyword evidence="8" id="KW-0965">Cell junction</keyword>
<keyword evidence="7 13" id="KW-0130">Cell adhesion</keyword>
<dbReference type="PROSITE" id="PS50268">
    <property type="entry name" value="CADHERIN_2"/>
    <property type="match status" value="4"/>
</dbReference>
<feature type="signal peptide" evidence="16">
    <location>
        <begin position="1"/>
        <end position="24"/>
    </location>
</feature>
<keyword evidence="16" id="KW-0732">Signal</keyword>
<feature type="domain" description="Cadherin" evidence="17">
    <location>
        <begin position="432"/>
        <end position="522"/>
    </location>
</feature>
<evidence type="ECO:0000313" key="19">
    <source>
        <dbReference type="RefSeq" id="XP_008280081.1"/>
    </source>
</evidence>
<keyword evidence="6 12" id="KW-0106">Calcium</keyword>
<protein>
    <submittedName>
        <fullName evidence="19">Desmoglein-2-like</fullName>
    </submittedName>
</protein>
<dbReference type="Proteomes" id="UP000694891">
    <property type="component" value="Unplaced"/>
</dbReference>
<dbReference type="SUPFAM" id="SSF49313">
    <property type="entry name" value="Cadherin-like"/>
    <property type="match status" value="5"/>
</dbReference>
<dbReference type="PANTHER" id="PTHR24025:SF29">
    <property type="entry name" value="DESMOGLEIN-2-LIKE-RELATED"/>
    <property type="match status" value="1"/>
</dbReference>
<keyword evidence="10" id="KW-0472">Membrane</keyword>
<dbReference type="FunFam" id="2.60.40.60:FF:000068">
    <property type="entry name" value="Desmoglein 1"/>
    <property type="match status" value="1"/>
</dbReference>
<dbReference type="SMART" id="SM00112">
    <property type="entry name" value="CA"/>
    <property type="match status" value="4"/>
</dbReference>
<dbReference type="InterPro" id="IPR027397">
    <property type="entry name" value="Catenin-bd_sf"/>
</dbReference>
<keyword evidence="5" id="KW-0677">Repeat</keyword>
<accession>A0A9Y4K039</accession>
<evidence type="ECO:0000313" key="18">
    <source>
        <dbReference type="Proteomes" id="UP000694891"/>
    </source>
</evidence>
<keyword evidence="11" id="KW-0325">Glycoprotein</keyword>
<dbReference type="InterPro" id="IPR009122">
    <property type="entry name" value="Desmosomal_cadherin"/>
</dbReference>
<dbReference type="FunFam" id="2.60.40.60:FF:000074">
    <property type="entry name" value="Desmoglein 4"/>
    <property type="match status" value="1"/>
</dbReference>
<evidence type="ECO:0000256" key="5">
    <source>
        <dbReference type="ARBA" id="ARBA00022737"/>
    </source>
</evidence>
<evidence type="ECO:0000256" key="13">
    <source>
        <dbReference type="RuleBase" id="RU003318"/>
    </source>
</evidence>
<dbReference type="Pfam" id="PF00028">
    <property type="entry name" value="Cadherin"/>
    <property type="match status" value="4"/>
</dbReference>
<sequence length="1238" mass="133493">MIRVSSSVFVLLLFVLQAVAVVRANSVDKLIRKRRHWITPPKLLHENEDYTELESIARIHSDWDDGKGNLVYSLKGIGASRHPFHVFVVNPDTGLIRVTKVLDRESISMYNLTGVARFNNGSQAEENIDIRFKIVDENDNAPVFGDIKPGEVNELSPRGTLVMKVNATDADEPGNNNSMIAYSIIEQRPPDDMFYMDRNGNIYVNKLGLDREKEDQYILLVRGQDSNGQPGGKSGTGTVTINVLDVNDNVPTLEKDKYEASIEENTEGVEVMRIKAEDLDQDHTDNWEAVFDIVKGNEAGYFSIKTDPETNEGILMLDKPVDYEDVKDLELGLAVKNKAPLFDGPGVNPGTGGAGAGAGTGAGTGTGTGSGGKPSGSAGAGAGSGGLPKGKKVKTYPIKINVKNQPEGPRFDPKVKAIPISEGDSFDFDDVIASYPAIDGDTGKPAENVRYAKGSDPDNWFTIDPKTAEIRLNKIPDRESPVLVNGTYIAKVLCITDDMPAKTATGTIAIQVEDFNDHCPILTSNTQTICTTADTVIVNANDEDVYPNGPPFDFVIVPEGTKGKWQVDYLNDTAAILKAQESLWPGFYEVEFVVRDRQGQACPDPQKVQIEVCTCADGVVCEQQTVSGHSSKGVELGPAAIGLLLLGLLLLLIIPLLMLLCQCGGISGFPDLFAEMPFDTKTHLINYHTERLGENTEVPLLNMPTQVDGNMVTMGAAKKTAMAPVAGLDFHQSITSVNGMNGGTFQEGFLSTHREGMWGMNQQDGSGFFSDFESRESGGGGEIYDLIALPDHLLEQYYNQATSGNDNLRFKDDLLMYDYEGKGSSADSVGCCSLLESENDLQFLDDLGPKFKTLAEVCGGTKISTEVKQVCSPPPSSSIPSTQASVSNLVMAQQLPPSPKLQPTIPKTEQAVVRKTAEGSQLVMESMATVREGMTTVKTLKERMATDKTGLEGKTGMVNQMLLLQQQQQQPVYYTTTPVLQPMHYVVQPQVQNTMLVTEVPATNLPGMVLVDNNEIHGSCANLIHTGNFSGVHRSCANLIHTGNVSNVHGSCASLIHTGNFSNVHGSCANLIHTGNFPDVHRSCANLAHTGTFSDVSSCCANLIDTRNVSDVHRSCANLIYSGNLPGVHGSCANLIHNGNFYGAQPMMVVEGKAPAGSMKVRKGSQTCLIQGGTLQCAELSGSQRVKVVREPTSSRGKVVEQAGLSQKRSSAYKEFPPAREGHPLSVRAASMPFLPPA</sequence>
<dbReference type="GO" id="GO:0005886">
    <property type="term" value="C:plasma membrane"/>
    <property type="evidence" value="ECO:0007669"/>
    <property type="project" value="UniProtKB-SubCell"/>
</dbReference>
<dbReference type="PROSITE" id="PS00232">
    <property type="entry name" value="CADHERIN_1"/>
    <property type="match status" value="2"/>
</dbReference>
<dbReference type="Gene3D" id="2.60.40.60">
    <property type="entry name" value="Cadherins"/>
    <property type="match status" value="5"/>
</dbReference>
<dbReference type="GO" id="GO:0030057">
    <property type="term" value="C:desmosome"/>
    <property type="evidence" value="ECO:0007669"/>
    <property type="project" value="UniProtKB-SubCell"/>
</dbReference>
<dbReference type="FunFam" id="2.60.40.60:FF:000031">
    <property type="entry name" value="Cadherin 3"/>
    <property type="match status" value="1"/>
</dbReference>
<dbReference type="InterPro" id="IPR002126">
    <property type="entry name" value="Cadherin-like_dom"/>
</dbReference>
<reference evidence="19" key="1">
    <citation type="submission" date="2025-08" db="UniProtKB">
        <authorList>
            <consortium name="RefSeq"/>
        </authorList>
    </citation>
    <scope>IDENTIFICATION</scope>
</reference>
<dbReference type="GO" id="GO:0005509">
    <property type="term" value="F:calcium ion binding"/>
    <property type="evidence" value="ECO:0007669"/>
    <property type="project" value="UniProtKB-UniRule"/>
</dbReference>
<keyword evidence="2" id="KW-1003">Cell membrane</keyword>
<evidence type="ECO:0000256" key="9">
    <source>
        <dbReference type="ARBA" id="ARBA00022989"/>
    </source>
</evidence>
<evidence type="ECO:0000256" key="3">
    <source>
        <dbReference type="ARBA" id="ARBA00022692"/>
    </source>
</evidence>
<dbReference type="Gene3D" id="4.10.900.10">
    <property type="entry name" value="TCF3-CBD (Catenin binding domain)"/>
    <property type="match status" value="1"/>
</dbReference>
<dbReference type="PRINTS" id="PR00205">
    <property type="entry name" value="CADHERIN"/>
</dbReference>
<dbReference type="RefSeq" id="XP_008280081.1">
    <property type="nucleotide sequence ID" value="XM_008281859.1"/>
</dbReference>
<evidence type="ECO:0000256" key="11">
    <source>
        <dbReference type="ARBA" id="ARBA00023180"/>
    </source>
</evidence>
<evidence type="ECO:0000256" key="6">
    <source>
        <dbReference type="ARBA" id="ARBA00022837"/>
    </source>
</evidence>
<dbReference type="CDD" id="cd11304">
    <property type="entry name" value="Cadherin_repeat"/>
    <property type="match status" value="4"/>
</dbReference>
<dbReference type="FunFam" id="2.60.40.60:FF:000019">
    <property type="entry name" value="Cadherin 2"/>
    <property type="match status" value="1"/>
</dbReference>
<name>A0A9Y4K039_9TELE</name>
<keyword evidence="3 13" id="KW-0812">Transmembrane</keyword>
<evidence type="ECO:0000256" key="8">
    <source>
        <dbReference type="ARBA" id="ARBA00022949"/>
    </source>
</evidence>
<feature type="domain" description="Cadherin" evidence="17">
    <location>
        <begin position="254"/>
        <end position="411"/>
    </location>
</feature>
<comment type="function">
    <text evidence="14">A component of desmosome cell-cell junctions which are required for positive regulation of cellular adhesion. Involved in the interaction of plaque proteins and intermediate filaments mediating cell-cell adhesion.</text>
</comment>
<feature type="domain" description="Cadherin" evidence="17">
    <location>
        <begin position="61"/>
        <end position="144"/>
    </location>
</feature>
<evidence type="ECO:0000259" key="17">
    <source>
        <dbReference type="PROSITE" id="PS50268"/>
    </source>
</evidence>
<comment type="subcellular location">
    <subcellularLocation>
        <location evidence="1">Cell junction</location>
        <location evidence="1">Desmosome</location>
    </subcellularLocation>
    <subcellularLocation>
        <location evidence="13">Cell membrane</location>
        <topology evidence="13">Single-pass type I membrane protein</topology>
    </subcellularLocation>
</comment>
<dbReference type="PANTHER" id="PTHR24025">
    <property type="entry name" value="DESMOGLEIN FAMILY MEMBER"/>
    <property type="match status" value="1"/>
</dbReference>
<feature type="chain" id="PRO_5041278494" evidence="16">
    <location>
        <begin position="25"/>
        <end position="1238"/>
    </location>
</feature>